<accession>A0ABR9VWE9</accession>
<evidence type="ECO:0000313" key="2">
    <source>
        <dbReference type="Proteomes" id="UP000658720"/>
    </source>
</evidence>
<gene>
    <name evidence="1" type="ORF">IQ217_17990</name>
</gene>
<proteinExistence type="predicted"/>
<reference evidence="1 2" key="1">
    <citation type="submission" date="2020-10" db="EMBL/GenBank/DDBJ databases">
        <authorList>
            <person name="Castelo-Branco R."/>
            <person name="Eusebio N."/>
            <person name="Adriana R."/>
            <person name="Vieira A."/>
            <person name="Brugerolle De Fraissinette N."/>
            <person name="Rezende De Castro R."/>
            <person name="Schneider M.P."/>
            <person name="Vasconcelos V."/>
            <person name="Leao P.N."/>
        </authorList>
    </citation>
    <scope>NUCLEOTIDE SEQUENCE [LARGE SCALE GENOMIC DNA]</scope>
    <source>
        <strain evidence="1 2">LEGE 00031</strain>
    </source>
</reference>
<keyword evidence="2" id="KW-1185">Reference proteome</keyword>
<dbReference type="EMBL" id="JADEVV010000081">
    <property type="protein sequence ID" value="MBE9255687.1"/>
    <property type="molecule type" value="Genomic_DNA"/>
</dbReference>
<name>A0ABR9VWE9_9SYNC</name>
<organism evidence="1 2">
    <name type="scientific">Synechocystis salina LEGE 00031</name>
    <dbReference type="NCBI Taxonomy" id="1828736"/>
    <lineage>
        <taxon>Bacteria</taxon>
        <taxon>Bacillati</taxon>
        <taxon>Cyanobacteriota</taxon>
        <taxon>Cyanophyceae</taxon>
        <taxon>Synechococcales</taxon>
        <taxon>Merismopediaceae</taxon>
        <taxon>Synechocystis</taxon>
    </lineage>
</organism>
<dbReference type="Proteomes" id="UP000658720">
    <property type="component" value="Unassembled WGS sequence"/>
</dbReference>
<dbReference type="RefSeq" id="WP_194021214.1">
    <property type="nucleotide sequence ID" value="NZ_JADEVV010000081.1"/>
</dbReference>
<evidence type="ECO:0000313" key="1">
    <source>
        <dbReference type="EMBL" id="MBE9255687.1"/>
    </source>
</evidence>
<comment type="caution">
    <text evidence="1">The sequence shown here is derived from an EMBL/GenBank/DDBJ whole genome shotgun (WGS) entry which is preliminary data.</text>
</comment>
<protein>
    <submittedName>
        <fullName evidence="1">Uncharacterized protein</fullName>
    </submittedName>
</protein>
<sequence length="112" mass="12400">MTTTLNPPADFLASELASHDWIRNLPQSEKNKLAELLLDGTAIAMTKEDKKRALDPIYIRLYALGSALTCAVNSIEYLTEDNGVVEAIESVRLVSDLVAEEAEKVKNFAHRL</sequence>